<comment type="caution">
    <text evidence="2">The sequence shown here is derived from an EMBL/GenBank/DDBJ whole genome shotgun (WGS) entry which is preliminary data.</text>
</comment>
<dbReference type="PANTHER" id="PTHR36417">
    <property type="entry name" value="SELENOPROTEIN DOMAIN PROTEIN (AFU_ORTHOLOGUE AFUA_1G05220)"/>
    <property type="match status" value="1"/>
</dbReference>
<protein>
    <submittedName>
        <fullName evidence="2">SelT/SelW/SelH family protein</fullName>
    </submittedName>
</protein>
<dbReference type="NCBIfam" id="TIGR02174">
    <property type="entry name" value="CXXU_selWTH"/>
    <property type="match status" value="1"/>
</dbReference>
<keyword evidence="3" id="KW-1185">Reference proteome</keyword>
<evidence type="ECO:0000313" key="2">
    <source>
        <dbReference type="EMBL" id="MXV17922.1"/>
    </source>
</evidence>
<name>A0A7K1Y3V9_9SPHI</name>
<keyword evidence="1" id="KW-0676">Redox-active center</keyword>
<dbReference type="InterPro" id="IPR011893">
    <property type="entry name" value="Selenoprotein_Rdx-typ"/>
</dbReference>
<dbReference type="RefSeq" id="WP_160908929.1">
    <property type="nucleotide sequence ID" value="NZ_WVHS01000007.1"/>
</dbReference>
<accession>A0A7K1Y3V9</accession>
<dbReference type="AlphaFoldDB" id="A0A7K1Y3V9"/>
<sequence>MKPTITIEYCPKCRWMLRAAYMAQELLTTFGEDLEGVLLKPSAISGRYSVSIGGQMIFDRKQHGRFPEVKELKQLVRDVVSPGKHLGHSEGQ</sequence>
<evidence type="ECO:0000256" key="1">
    <source>
        <dbReference type="ARBA" id="ARBA00023284"/>
    </source>
</evidence>
<dbReference type="EMBL" id="WVHS01000007">
    <property type="protein sequence ID" value="MXV17922.1"/>
    <property type="molecule type" value="Genomic_DNA"/>
</dbReference>
<evidence type="ECO:0000313" key="3">
    <source>
        <dbReference type="Proteomes" id="UP000451233"/>
    </source>
</evidence>
<dbReference type="Proteomes" id="UP000451233">
    <property type="component" value="Unassembled WGS sequence"/>
</dbReference>
<dbReference type="SUPFAM" id="SSF52833">
    <property type="entry name" value="Thioredoxin-like"/>
    <property type="match status" value="1"/>
</dbReference>
<dbReference type="InterPro" id="IPR036249">
    <property type="entry name" value="Thioredoxin-like_sf"/>
</dbReference>
<dbReference type="Pfam" id="PF10262">
    <property type="entry name" value="Rdx"/>
    <property type="match status" value="1"/>
</dbReference>
<organism evidence="2 3">
    <name type="scientific">Hufsiella ginkgonis</name>
    <dbReference type="NCBI Taxonomy" id="2695274"/>
    <lineage>
        <taxon>Bacteria</taxon>
        <taxon>Pseudomonadati</taxon>
        <taxon>Bacteroidota</taxon>
        <taxon>Sphingobacteriia</taxon>
        <taxon>Sphingobacteriales</taxon>
        <taxon>Sphingobacteriaceae</taxon>
        <taxon>Hufsiella</taxon>
    </lineage>
</organism>
<proteinExistence type="predicted"/>
<reference evidence="2 3" key="1">
    <citation type="submission" date="2019-11" db="EMBL/GenBank/DDBJ databases">
        <title>Pedobacter sp. HMF7056 Genome sequencing and assembly.</title>
        <authorList>
            <person name="Kang H."/>
            <person name="Kim H."/>
            <person name="Joh K."/>
        </authorList>
    </citation>
    <scope>NUCLEOTIDE SEQUENCE [LARGE SCALE GENOMIC DNA]</scope>
    <source>
        <strain evidence="2 3">HMF7056</strain>
    </source>
</reference>
<gene>
    <name evidence="2" type="ORF">GS398_21680</name>
</gene>
<dbReference type="Gene3D" id="3.40.30.10">
    <property type="entry name" value="Glutaredoxin"/>
    <property type="match status" value="1"/>
</dbReference>
<dbReference type="PANTHER" id="PTHR36417:SF2">
    <property type="entry name" value="SELENOPROTEIN DOMAIN PROTEIN (AFU_ORTHOLOGUE AFUA_1G05220)"/>
    <property type="match status" value="1"/>
</dbReference>